<feature type="region of interest" description="Disordered" evidence="1">
    <location>
        <begin position="388"/>
        <end position="419"/>
    </location>
</feature>
<proteinExistence type="predicted"/>
<dbReference type="Proteomes" id="UP001175228">
    <property type="component" value="Unassembled WGS sequence"/>
</dbReference>
<organism evidence="2 3">
    <name type="scientific">Armillaria luteobubalina</name>
    <dbReference type="NCBI Taxonomy" id="153913"/>
    <lineage>
        <taxon>Eukaryota</taxon>
        <taxon>Fungi</taxon>
        <taxon>Dikarya</taxon>
        <taxon>Basidiomycota</taxon>
        <taxon>Agaricomycotina</taxon>
        <taxon>Agaricomycetes</taxon>
        <taxon>Agaricomycetidae</taxon>
        <taxon>Agaricales</taxon>
        <taxon>Marasmiineae</taxon>
        <taxon>Physalacriaceae</taxon>
        <taxon>Armillaria</taxon>
    </lineage>
</organism>
<gene>
    <name evidence="2" type="ORF">EDD18DRAFT_1336564</name>
</gene>
<sequence>MSVAGAVLLSDGPVSWEDLKGMHVPLRRLDCIVDVGVDFGAKVHSRRQRMPILVFIMLPGDYEHSPFLLQTQRRLSSTHTAFAAVYTAVDTRRYANHQFCSLHTGRLLALVTTHYSTTRGAFAAVYTAVQPLTDTMENVFTVAVFFVLNPTLPLSNENDGFSWLPVFNLHGRYFEYASLLASQGLVEEATVLLKLTPGDSRGPRSAIRESLFRMKFEPTGTNTIKIDRKALPPQPSLPTAHFSVCAWRTMFSSSSSYVSSVCSASIQHWSASSCVQYPNQGQPLMQLPHLCAALSACQTPAPGQPPPKRTENGTWNDGHVDYFVTSSTTDAQSICSSSTTNASGTVWMSTTPASSSTYRTVPYAHALPTPGQASPYRPVKVESYSPAYGGAQRQQRRPPPAGPMVSLPPPSSTSSSSCGKGASCPNISSSCHDGWLYGSGSRRSQLAPLSLAHSYLEASIISSDTSHSTLTVIDVHAFFVAKAPLVEERMIYERRLPRNKGMRTDIWTEVLSRQSRRTRCVLPAHSSFEAIGGERRHGGGLFKELEMFKVGTVHLPVRRRHFLFGRDNIISGESERARLPGDVGGGRLNAVRPLETATLLDLDWRLTAERRETFYELTLVLSYSWTWTRRILDTDPRLEQAVTIVNASSVMDDEGVRMAWMFLLMPNVVVLMERECSETISARIGNTRVQLAERGRLFYERLALLRLVPDPSSSCIRRGE</sequence>
<evidence type="ECO:0000313" key="2">
    <source>
        <dbReference type="EMBL" id="KAK0482151.1"/>
    </source>
</evidence>
<keyword evidence="3" id="KW-1185">Reference proteome</keyword>
<dbReference type="EMBL" id="JAUEPU010000067">
    <property type="protein sequence ID" value="KAK0482151.1"/>
    <property type="molecule type" value="Genomic_DNA"/>
</dbReference>
<protein>
    <submittedName>
        <fullName evidence="2">Uncharacterized protein</fullName>
    </submittedName>
</protein>
<comment type="caution">
    <text evidence="2">The sequence shown here is derived from an EMBL/GenBank/DDBJ whole genome shotgun (WGS) entry which is preliminary data.</text>
</comment>
<evidence type="ECO:0000313" key="3">
    <source>
        <dbReference type="Proteomes" id="UP001175228"/>
    </source>
</evidence>
<dbReference type="Gene3D" id="1.25.40.1030">
    <property type="match status" value="1"/>
</dbReference>
<reference evidence="2" key="1">
    <citation type="submission" date="2023-06" db="EMBL/GenBank/DDBJ databases">
        <authorList>
            <consortium name="Lawrence Berkeley National Laboratory"/>
            <person name="Ahrendt S."/>
            <person name="Sahu N."/>
            <person name="Indic B."/>
            <person name="Wong-Bajracharya J."/>
            <person name="Merenyi Z."/>
            <person name="Ke H.-M."/>
            <person name="Monk M."/>
            <person name="Kocsube S."/>
            <person name="Drula E."/>
            <person name="Lipzen A."/>
            <person name="Balint B."/>
            <person name="Henrissat B."/>
            <person name="Andreopoulos B."/>
            <person name="Martin F.M."/>
            <person name="Harder C.B."/>
            <person name="Rigling D."/>
            <person name="Ford K.L."/>
            <person name="Foster G.D."/>
            <person name="Pangilinan J."/>
            <person name="Papanicolaou A."/>
            <person name="Barry K."/>
            <person name="LaButti K."/>
            <person name="Viragh M."/>
            <person name="Koriabine M."/>
            <person name="Yan M."/>
            <person name="Riley R."/>
            <person name="Champramary S."/>
            <person name="Plett K.L."/>
            <person name="Tsai I.J."/>
            <person name="Slot J."/>
            <person name="Sipos G."/>
            <person name="Plett J."/>
            <person name="Nagy L.G."/>
            <person name="Grigoriev I.V."/>
        </authorList>
    </citation>
    <scope>NUCLEOTIDE SEQUENCE</scope>
    <source>
        <strain evidence="2">HWK02</strain>
    </source>
</reference>
<name>A0AA39PE71_9AGAR</name>
<evidence type="ECO:0000256" key="1">
    <source>
        <dbReference type="SAM" id="MobiDB-lite"/>
    </source>
</evidence>
<dbReference type="AlphaFoldDB" id="A0AA39PE71"/>
<feature type="compositionally biased region" description="Pro residues" evidence="1">
    <location>
        <begin position="397"/>
        <end position="411"/>
    </location>
</feature>
<accession>A0AA39PE71</accession>